<evidence type="ECO:0000259" key="2">
    <source>
        <dbReference type="Pfam" id="PF01370"/>
    </source>
</evidence>
<reference evidence="4" key="1">
    <citation type="submission" date="2021-02" db="EMBL/GenBank/DDBJ databases">
        <title>Natrosporangium hydrolyticum gen. nov., sp. nov, a haloalkaliphilic actinobacterium from a soda solonchak soil.</title>
        <authorList>
            <person name="Sorokin D.Y."/>
            <person name="Khijniak T.V."/>
            <person name="Zakharycheva A.P."/>
            <person name="Boueva O.V."/>
            <person name="Ariskina E.V."/>
            <person name="Hahnke R.L."/>
            <person name="Bunk B."/>
            <person name="Sproer C."/>
            <person name="Schumann P."/>
            <person name="Evtushenko L.I."/>
            <person name="Kublanov I.V."/>
        </authorList>
    </citation>
    <scope>NUCLEOTIDE SEQUENCE</scope>
    <source>
        <strain evidence="4">DSM 106523</strain>
    </source>
</reference>
<dbReference type="InterPro" id="IPR001509">
    <property type="entry name" value="Epimerase_deHydtase"/>
</dbReference>
<dbReference type="InterPro" id="IPR013549">
    <property type="entry name" value="DUF1731"/>
</dbReference>
<dbReference type="NCBIfam" id="TIGR01777">
    <property type="entry name" value="yfcH"/>
    <property type="match status" value="1"/>
</dbReference>
<keyword evidence="5" id="KW-1185">Reference proteome</keyword>
<proteinExistence type="inferred from homology"/>
<comment type="similarity">
    <text evidence="1">Belongs to the NAD(P)-dependent epimerase/dehydratase family. SDR39U1 subfamily.</text>
</comment>
<evidence type="ECO:0000256" key="1">
    <source>
        <dbReference type="ARBA" id="ARBA00009353"/>
    </source>
</evidence>
<dbReference type="KEGG" id="nhy:JQS43_09355"/>
<dbReference type="EMBL" id="CP070499">
    <property type="protein sequence ID" value="QSB16461.1"/>
    <property type="molecule type" value="Genomic_DNA"/>
</dbReference>
<dbReference type="Pfam" id="PF08338">
    <property type="entry name" value="DUF1731"/>
    <property type="match status" value="1"/>
</dbReference>
<dbReference type="Pfam" id="PF01370">
    <property type="entry name" value="Epimerase"/>
    <property type="match status" value="1"/>
</dbReference>
<sequence>MRVLVAGGSGFLGAALVGWLTGHGHQVLRLVRRQPAAPDERRWQPGAAPLDPATVADVDAVVNLAGSSLGTRVGPVRVPVRLWTPSYRREFRASRVDATATLAEAIATADPKPRAFLAGSAVGWYGDTGDTVTDESSPPGDSYFAATSRDWEQAAAPAEAAGVRVAYLRTGMPLHRSGGMFAPLRQLFRLGLGGRIGDGRQWQPLLSLADWLAAVDFVLHTDTVAGPVNLVGPQPVTNREFTAAMGRLLRRPTVLPAPAPLLVAALGEFGRDALGNHRVVPNVLTGAGFTFEHPELEAILQAALAPLPTGRP</sequence>
<protein>
    <submittedName>
        <fullName evidence="4">TIGR01777 family oxidoreductase</fullName>
    </submittedName>
</protein>
<accession>A0A895YFW0</accession>
<dbReference type="Gene3D" id="3.40.50.720">
    <property type="entry name" value="NAD(P)-binding Rossmann-like Domain"/>
    <property type="match status" value="1"/>
</dbReference>
<evidence type="ECO:0000313" key="5">
    <source>
        <dbReference type="Proteomes" id="UP000662857"/>
    </source>
</evidence>
<evidence type="ECO:0000313" key="4">
    <source>
        <dbReference type="EMBL" id="QSB16461.1"/>
    </source>
</evidence>
<evidence type="ECO:0000259" key="3">
    <source>
        <dbReference type="Pfam" id="PF08338"/>
    </source>
</evidence>
<dbReference type="InterPro" id="IPR010099">
    <property type="entry name" value="SDR39U1"/>
</dbReference>
<dbReference type="PANTHER" id="PTHR11092:SF0">
    <property type="entry name" value="EPIMERASE FAMILY PROTEIN SDR39U1"/>
    <property type="match status" value="1"/>
</dbReference>
<dbReference type="Proteomes" id="UP000662857">
    <property type="component" value="Chromosome"/>
</dbReference>
<organism evidence="4 5">
    <name type="scientific">Natronosporangium hydrolyticum</name>
    <dbReference type="NCBI Taxonomy" id="2811111"/>
    <lineage>
        <taxon>Bacteria</taxon>
        <taxon>Bacillati</taxon>
        <taxon>Actinomycetota</taxon>
        <taxon>Actinomycetes</taxon>
        <taxon>Micromonosporales</taxon>
        <taxon>Micromonosporaceae</taxon>
        <taxon>Natronosporangium</taxon>
    </lineage>
</organism>
<dbReference type="RefSeq" id="WP_239678676.1">
    <property type="nucleotide sequence ID" value="NZ_CP070499.1"/>
</dbReference>
<feature type="domain" description="DUF1731" evidence="3">
    <location>
        <begin position="257"/>
        <end position="302"/>
    </location>
</feature>
<feature type="domain" description="NAD-dependent epimerase/dehydratase" evidence="2">
    <location>
        <begin position="3"/>
        <end position="221"/>
    </location>
</feature>
<gene>
    <name evidence="4" type="ORF">JQS43_09355</name>
</gene>
<dbReference type="SUPFAM" id="SSF51735">
    <property type="entry name" value="NAD(P)-binding Rossmann-fold domains"/>
    <property type="match status" value="1"/>
</dbReference>
<dbReference type="InterPro" id="IPR036291">
    <property type="entry name" value="NAD(P)-bd_dom_sf"/>
</dbReference>
<name>A0A895YFW0_9ACTN</name>
<dbReference type="AlphaFoldDB" id="A0A895YFW0"/>
<dbReference type="PANTHER" id="PTHR11092">
    <property type="entry name" value="SUGAR NUCLEOTIDE EPIMERASE RELATED"/>
    <property type="match status" value="1"/>
</dbReference>